<comment type="caution">
    <text evidence="1">The sequence shown here is derived from an EMBL/GenBank/DDBJ whole genome shotgun (WGS) entry which is preliminary data.</text>
</comment>
<dbReference type="AlphaFoldDB" id="A0A8S0TLX1"/>
<evidence type="ECO:0000313" key="2">
    <source>
        <dbReference type="Proteomes" id="UP000594638"/>
    </source>
</evidence>
<name>A0A8S0TLX1_OLEEU</name>
<accession>A0A8S0TLX1</accession>
<evidence type="ECO:0000313" key="1">
    <source>
        <dbReference type="EMBL" id="CAA3006948.1"/>
    </source>
</evidence>
<keyword evidence="2" id="KW-1185">Reference proteome</keyword>
<dbReference type="Gramene" id="OE9A028998T1">
    <property type="protein sequence ID" value="OE9A028998C1"/>
    <property type="gene ID" value="OE9A028998"/>
</dbReference>
<gene>
    <name evidence="1" type="ORF">OLEA9_A028998</name>
</gene>
<proteinExistence type="predicted"/>
<protein>
    <submittedName>
        <fullName evidence="1">Uncharacterized protein</fullName>
    </submittedName>
</protein>
<dbReference type="EMBL" id="CACTIH010007267">
    <property type="protein sequence ID" value="CAA3006948.1"/>
    <property type="molecule type" value="Genomic_DNA"/>
</dbReference>
<reference evidence="1 2" key="1">
    <citation type="submission" date="2019-12" db="EMBL/GenBank/DDBJ databases">
        <authorList>
            <person name="Alioto T."/>
            <person name="Alioto T."/>
            <person name="Gomez Garrido J."/>
        </authorList>
    </citation>
    <scope>NUCLEOTIDE SEQUENCE [LARGE SCALE GENOMIC DNA]</scope>
</reference>
<organism evidence="1 2">
    <name type="scientific">Olea europaea subsp. europaea</name>
    <dbReference type="NCBI Taxonomy" id="158383"/>
    <lineage>
        <taxon>Eukaryota</taxon>
        <taxon>Viridiplantae</taxon>
        <taxon>Streptophyta</taxon>
        <taxon>Embryophyta</taxon>
        <taxon>Tracheophyta</taxon>
        <taxon>Spermatophyta</taxon>
        <taxon>Magnoliopsida</taxon>
        <taxon>eudicotyledons</taxon>
        <taxon>Gunneridae</taxon>
        <taxon>Pentapetalae</taxon>
        <taxon>asterids</taxon>
        <taxon>lamiids</taxon>
        <taxon>Lamiales</taxon>
        <taxon>Oleaceae</taxon>
        <taxon>Oleeae</taxon>
        <taxon>Olea</taxon>
    </lineage>
</organism>
<dbReference type="Proteomes" id="UP000594638">
    <property type="component" value="Unassembled WGS sequence"/>
</dbReference>
<sequence length="87" mass="9462">MILCYIAVEKEAIHSVSDLACSIYLELHLLLLLSPRGSVPSLLHLIFYLSSLLVLLNVIETANALNPGLVCVVFRGCLLLCPLVGED</sequence>